<reference evidence="9 10" key="1">
    <citation type="submission" date="2019-03" db="EMBL/GenBank/DDBJ databases">
        <title>Genomic Encyclopedia of Type Strains, Phase IV (KMG-IV): sequencing the most valuable type-strain genomes for metagenomic binning, comparative biology and taxonomic classification.</title>
        <authorList>
            <person name="Goeker M."/>
        </authorList>
    </citation>
    <scope>NUCLEOTIDE SEQUENCE [LARGE SCALE GENOMIC DNA]</scope>
    <source>
        <strain evidence="9 10">DSM 24629</strain>
    </source>
</reference>
<dbReference type="InterPro" id="IPR011006">
    <property type="entry name" value="CheY-like_superfamily"/>
</dbReference>
<evidence type="ECO:0000259" key="7">
    <source>
        <dbReference type="PROSITE" id="PS01124"/>
    </source>
</evidence>
<dbReference type="EMBL" id="SMAL01000002">
    <property type="protein sequence ID" value="TCT16246.1"/>
    <property type="molecule type" value="Genomic_DNA"/>
</dbReference>
<evidence type="ECO:0000256" key="5">
    <source>
        <dbReference type="ARBA" id="ARBA00024867"/>
    </source>
</evidence>
<comment type="caution">
    <text evidence="9">The sequence shown here is derived from an EMBL/GenBank/DDBJ whole genome shotgun (WGS) entry which is preliminary data.</text>
</comment>
<evidence type="ECO:0000256" key="2">
    <source>
        <dbReference type="ARBA" id="ARBA00023015"/>
    </source>
</evidence>
<dbReference type="RefSeq" id="WP_132250499.1">
    <property type="nucleotide sequence ID" value="NZ_SMAL01000002.1"/>
</dbReference>
<dbReference type="InterPro" id="IPR018060">
    <property type="entry name" value="HTH_AraC"/>
</dbReference>
<sequence length="396" mass="45644">MYKLLIADDEALEREALKYFVTQSELEISSIIESATGTETVKKVLLEKPDIILLDINMPGLNGLEALERIQVANDKTKVIFSTAYNYFEYAIKALQLGAMDFMVKPVKQEQVITILNKAIDQLDGEKEKKSQNLKINEMIEYMGKKIVRELICGNITEDVLFYLEAMNIGLDSSGNCFFIRLEEEFRVSEQKRVVITLKKEFENIGCKTLLNWKNNTLTILMFNQKDISNDLIDTVMKKLLFTVLKKHNLVYSIGIGLPFEEISQIEESYNYARSTIGDLPVQEIEKEQEYDGPTGVKEICEFIEENYNSKINLDDIANAAGFSKYHISRIFKQHMGTTIIDYLTQKRINKARELLKEGNYSIKQISSMVGYSDPNYFTWTFKKIEGVSPVKYRYK</sequence>
<feature type="domain" description="Response regulatory" evidence="8">
    <location>
        <begin position="3"/>
        <end position="120"/>
    </location>
</feature>
<comment type="function">
    <text evidence="5">May play the central regulatory role in sporulation. It may be an element of the effector pathway responsible for the activation of sporulation genes in response to nutritional stress. Spo0A may act in concert with spo0H (a sigma factor) to control the expression of some genes that are critical to the sporulation process.</text>
</comment>
<feature type="domain" description="HTH araC/xylS-type" evidence="7">
    <location>
        <begin position="298"/>
        <end position="396"/>
    </location>
</feature>
<dbReference type="PROSITE" id="PS01124">
    <property type="entry name" value="HTH_ARAC_FAMILY_2"/>
    <property type="match status" value="1"/>
</dbReference>
<evidence type="ECO:0000313" key="10">
    <source>
        <dbReference type="Proteomes" id="UP000294902"/>
    </source>
</evidence>
<dbReference type="SMART" id="SM00342">
    <property type="entry name" value="HTH_ARAC"/>
    <property type="match status" value="1"/>
</dbReference>
<keyword evidence="10" id="KW-1185">Reference proteome</keyword>
<dbReference type="SUPFAM" id="SSF46689">
    <property type="entry name" value="Homeodomain-like"/>
    <property type="match status" value="2"/>
</dbReference>
<organism evidence="9 10">
    <name type="scientific">Natranaerovirga pectinivora</name>
    <dbReference type="NCBI Taxonomy" id="682400"/>
    <lineage>
        <taxon>Bacteria</taxon>
        <taxon>Bacillati</taxon>
        <taxon>Bacillota</taxon>
        <taxon>Clostridia</taxon>
        <taxon>Lachnospirales</taxon>
        <taxon>Natranaerovirgaceae</taxon>
        <taxon>Natranaerovirga</taxon>
    </lineage>
</organism>
<name>A0A4R3MQR5_9FIRM</name>
<dbReference type="CDD" id="cd17536">
    <property type="entry name" value="REC_YesN-like"/>
    <property type="match status" value="1"/>
</dbReference>
<dbReference type="InterPro" id="IPR009057">
    <property type="entry name" value="Homeodomain-like_sf"/>
</dbReference>
<evidence type="ECO:0000313" key="9">
    <source>
        <dbReference type="EMBL" id="TCT16246.1"/>
    </source>
</evidence>
<dbReference type="Proteomes" id="UP000294902">
    <property type="component" value="Unassembled WGS sequence"/>
</dbReference>
<dbReference type="Pfam" id="PF12833">
    <property type="entry name" value="HTH_18"/>
    <property type="match status" value="1"/>
</dbReference>
<dbReference type="GO" id="GO:0043565">
    <property type="term" value="F:sequence-specific DNA binding"/>
    <property type="evidence" value="ECO:0007669"/>
    <property type="project" value="InterPro"/>
</dbReference>
<dbReference type="PROSITE" id="PS50110">
    <property type="entry name" value="RESPONSE_REGULATORY"/>
    <property type="match status" value="1"/>
</dbReference>
<evidence type="ECO:0000256" key="6">
    <source>
        <dbReference type="PROSITE-ProRule" id="PRU00169"/>
    </source>
</evidence>
<dbReference type="SMART" id="SM00448">
    <property type="entry name" value="REC"/>
    <property type="match status" value="1"/>
</dbReference>
<dbReference type="PANTHER" id="PTHR43280">
    <property type="entry name" value="ARAC-FAMILY TRANSCRIPTIONAL REGULATOR"/>
    <property type="match status" value="1"/>
</dbReference>
<evidence type="ECO:0000256" key="1">
    <source>
        <dbReference type="ARBA" id="ARBA00018672"/>
    </source>
</evidence>
<gene>
    <name evidence="9" type="ORF">EDC18_102263</name>
</gene>
<dbReference type="PANTHER" id="PTHR43280:SF28">
    <property type="entry name" value="HTH-TYPE TRANSCRIPTIONAL ACTIVATOR RHAS"/>
    <property type="match status" value="1"/>
</dbReference>
<feature type="modified residue" description="4-aspartylphosphate" evidence="6">
    <location>
        <position position="55"/>
    </location>
</feature>
<dbReference type="OrthoDB" id="9794370at2"/>
<evidence type="ECO:0000256" key="4">
    <source>
        <dbReference type="ARBA" id="ARBA00023163"/>
    </source>
</evidence>
<dbReference type="GO" id="GO:0003700">
    <property type="term" value="F:DNA-binding transcription factor activity"/>
    <property type="evidence" value="ECO:0007669"/>
    <property type="project" value="InterPro"/>
</dbReference>
<dbReference type="Pfam" id="PF00072">
    <property type="entry name" value="Response_reg"/>
    <property type="match status" value="1"/>
</dbReference>
<dbReference type="PRINTS" id="PR00032">
    <property type="entry name" value="HTHARAC"/>
</dbReference>
<dbReference type="InterPro" id="IPR020449">
    <property type="entry name" value="Tscrpt_reg_AraC-type_HTH"/>
</dbReference>
<proteinExistence type="predicted"/>
<keyword evidence="3" id="KW-0238">DNA-binding</keyword>
<dbReference type="InterPro" id="IPR001789">
    <property type="entry name" value="Sig_transdc_resp-reg_receiver"/>
</dbReference>
<dbReference type="Gene3D" id="3.40.50.2300">
    <property type="match status" value="1"/>
</dbReference>
<accession>A0A4R3MQR5</accession>
<dbReference type="GO" id="GO:0000160">
    <property type="term" value="P:phosphorelay signal transduction system"/>
    <property type="evidence" value="ECO:0007669"/>
    <property type="project" value="InterPro"/>
</dbReference>
<keyword evidence="4" id="KW-0804">Transcription</keyword>
<dbReference type="SUPFAM" id="SSF52172">
    <property type="entry name" value="CheY-like"/>
    <property type="match status" value="1"/>
</dbReference>
<dbReference type="PROSITE" id="PS00041">
    <property type="entry name" value="HTH_ARAC_FAMILY_1"/>
    <property type="match status" value="1"/>
</dbReference>
<keyword evidence="6" id="KW-0597">Phosphoprotein</keyword>
<keyword evidence="2" id="KW-0805">Transcription regulation</keyword>
<protein>
    <recommendedName>
        <fullName evidence="1">Stage 0 sporulation protein A homolog</fullName>
    </recommendedName>
</protein>
<dbReference type="Gene3D" id="1.10.10.60">
    <property type="entry name" value="Homeodomain-like"/>
    <property type="match status" value="2"/>
</dbReference>
<evidence type="ECO:0000256" key="3">
    <source>
        <dbReference type="ARBA" id="ARBA00023125"/>
    </source>
</evidence>
<dbReference type="AlphaFoldDB" id="A0A4R3MQR5"/>
<evidence type="ECO:0000259" key="8">
    <source>
        <dbReference type="PROSITE" id="PS50110"/>
    </source>
</evidence>
<dbReference type="InterPro" id="IPR018062">
    <property type="entry name" value="HTH_AraC-typ_CS"/>
</dbReference>